<proteinExistence type="predicted"/>
<dbReference type="InParanoid" id="F0ZHX6"/>
<dbReference type="AlphaFoldDB" id="F0ZHX6"/>
<reference evidence="4" key="1">
    <citation type="journal article" date="2011" name="Genome Biol.">
        <title>Comparative genomics of the social amoebae Dictyostelium discoideum and Dictyostelium purpureum.</title>
        <authorList>
            <consortium name="US DOE Joint Genome Institute (JGI-PGF)"/>
            <person name="Sucgang R."/>
            <person name="Kuo A."/>
            <person name="Tian X."/>
            <person name="Salerno W."/>
            <person name="Parikh A."/>
            <person name="Feasley C.L."/>
            <person name="Dalin E."/>
            <person name="Tu H."/>
            <person name="Huang E."/>
            <person name="Barry K."/>
            <person name="Lindquist E."/>
            <person name="Shapiro H."/>
            <person name="Bruce D."/>
            <person name="Schmutz J."/>
            <person name="Salamov A."/>
            <person name="Fey P."/>
            <person name="Gaudet P."/>
            <person name="Anjard C."/>
            <person name="Babu M.M."/>
            <person name="Basu S."/>
            <person name="Bushmanova Y."/>
            <person name="van der Wel H."/>
            <person name="Katoh-Kurasawa M."/>
            <person name="Dinh C."/>
            <person name="Coutinho P.M."/>
            <person name="Saito T."/>
            <person name="Elias M."/>
            <person name="Schaap P."/>
            <person name="Kay R.R."/>
            <person name="Henrissat B."/>
            <person name="Eichinger L."/>
            <person name="Rivero F."/>
            <person name="Putnam N.H."/>
            <person name="West C.M."/>
            <person name="Loomis W.F."/>
            <person name="Chisholm R.L."/>
            <person name="Shaulsky G."/>
            <person name="Strassmann J.E."/>
            <person name="Queller D.C."/>
            <person name="Kuspa A."/>
            <person name="Grigoriev I.V."/>
        </authorList>
    </citation>
    <scope>NUCLEOTIDE SEQUENCE [LARGE SCALE GENOMIC DNA]</scope>
    <source>
        <strain evidence="4">QSDP1</strain>
    </source>
</reference>
<dbReference type="Gene3D" id="3.40.630.30">
    <property type="match status" value="1"/>
</dbReference>
<dbReference type="InterPro" id="IPR016181">
    <property type="entry name" value="Acyl_CoA_acyltransferase"/>
</dbReference>
<dbReference type="GO" id="GO:0006048">
    <property type="term" value="P:UDP-N-acetylglucosamine biosynthetic process"/>
    <property type="evidence" value="ECO:0000318"/>
    <property type="project" value="GO_Central"/>
</dbReference>
<dbReference type="Proteomes" id="UP000001064">
    <property type="component" value="Unassembled WGS sequence"/>
</dbReference>
<dbReference type="eggNOG" id="ENOG502RI55">
    <property type="taxonomic scope" value="Eukaryota"/>
</dbReference>
<dbReference type="InterPro" id="IPR050769">
    <property type="entry name" value="NAT_camello-type"/>
</dbReference>
<gene>
    <name evidence="3" type="ORF">DICPUDRAFT_77892</name>
</gene>
<evidence type="ECO:0000313" key="3">
    <source>
        <dbReference type="EMBL" id="EGC36461.1"/>
    </source>
</evidence>
<dbReference type="EMBL" id="GL871026">
    <property type="protein sequence ID" value="EGC36461.1"/>
    <property type="molecule type" value="Genomic_DNA"/>
</dbReference>
<dbReference type="PANTHER" id="PTHR13947">
    <property type="entry name" value="GNAT FAMILY N-ACETYLTRANSFERASE"/>
    <property type="match status" value="1"/>
</dbReference>
<dbReference type="InterPro" id="IPR000182">
    <property type="entry name" value="GNAT_dom"/>
</dbReference>
<keyword evidence="1" id="KW-0808">Transferase</keyword>
<dbReference type="CDD" id="cd04301">
    <property type="entry name" value="NAT_SF"/>
    <property type="match status" value="1"/>
</dbReference>
<protein>
    <recommendedName>
        <fullName evidence="2">N-acetyltransferase domain-containing protein</fullName>
    </recommendedName>
</protein>
<sequence length="183" mass="21046">MEIKEIKSLSVELKQELVKLLVESVETGDLGFAHPLSKESAEQYWDKIEKDLKDNENEITRVLLVSYIDNKISGTVQLSWSSKFFTNCNHRAEVQKLMVGNNFRGKGVARKLLETIEIFAQQYKKQLLILDTRSDLSVPEMYKKMGYVSVGDIPFYSLENGIYTSTTFFYKIIDKSLISKEQA</sequence>
<evidence type="ECO:0000313" key="4">
    <source>
        <dbReference type="Proteomes" id="UP000001064"/>
    </source>
</evidence>
<dbReference type="KEGG" id="dpp:DICPUDRAFT_77892"/>
<dbReference type="SUPFAM" id="SSF55729">
    <property type="entry name" value="Acyl-CoA N-acyltransferases (Nat)"/>
    <property type="match status" value="1"/>
</dbReference>
<evidence type="ECO:0000259" key="2">
    <source>
        <dbReference type="PROSITE" id="PS51186"/>
    </source>
</evidence>
<dbReference type="OMA" id="MPYSETG"/>
<feature type="domain" description="N-acetyltransferase" evidence="2">
    <location>
        <begin position="20"/>
        <end position="176"/>
    </location>
</feature>
<dbReference type="VEuPathDB" id="AmoebaDB:DICPUDRAFT_77892"/>
<organism evidence="3 4">
    <name type="scientific">Dictyostelium purpureum</name>
    <name type="common">Slime mold</name>
    <dbReference type="NCBI Taxonomy" id="5786"/>
    <lineage>
        <taxon>Eukaryota</taxon>
        <taxon>Amoebozoa</taxon>
        <taxon>Evosea</taxon>
        <taxon>Eumycetozoa</taxon>
        <taxon>Dictyostelia</taxon>
        <taxon>Dictyosteliales</taxon>
        <taxon>Dictyosteliaceae</taxon>
        <taxon>Dictyostelium</taxon>
    </lineage>
</organism>
<dbReference type="Pfam" id="PF00583">
    <property type="entry name" value="Acetyltransf_1"/>
    <property type="match status" value="1"/>
</dbReference>
<name>F0ZHX6_DICPU</name>
<dbReference type="OrthoDB" id="41532at2759"/>
<accession>F0ZHX6</accession>
<dbReference type="RefSeq" id="XP_003287033.1">
    <property type="nucleotide sequence ID" value="XM_003286985.1"/>
</dbReference>
<evidence type="ECO:0000256" key="1">
    <source>
        <dbReference type="ARBA" id="ARBA00022679"/>
    </source>
</evidence>
<dbReference type="GO" id="GO:0004343">
    <property type="term" value="F:glucosamine 6-phosphate N-acetyltransferase activity"/>
    <property type="evidence" value="ECO:0000318"/>
    <property type="project" value="GO_Central"/>
</dbReference>
<dbReference type="PROSITE" id="PS51186">
    <property type="entry name" value="GNAT"/>
    <property type="match status" value="1"/>
</dbReference>
<dbReference type="GeneID" id="10500601"/>
<keyword evidence="4" id="KW-1185">Reference proteome</keyword>
<dbReference type="STRING" id="5786.F0ZHX6"/>
<dbReference type="PANTHER" id="PTHR13947:SF37">
    <property type="entry name" value="LD18367P"/>
    <property type="match status" value="1"/>
</dbReference>